<feature type="transmembrane region" description="Helical" evidence="1">
    <location>
        <begin position="333"/>
        <end position="354"/>
    </location>
</feature>
<feature type="transmembrane region" description="Helical" evidence="1">
    <location>
        <begin position="44"/>
        <end position="64"/>
    </location>
</feature>
<name>A0ABS6SAD1_9SPHN</name>
<keyword evidence="3" id="KW-1185">Reference proteome</keyword>
<evidence type="ECO:0000313" key="3">
    <source>
        <dbReference type="Proteomes" id="UP000722336"/>
    </source>
</evidence>
<keyword evidence="1" id="KW-0472">Membrane</keyword>
<gene>
    <name evidence="2" type="ORF">KCG44_00705</name>
</gene>
<dbReference type="InterPro" id="IPR038728">
    <property type="entry name" value="YkvI-like"/>
</dbReference>
<keyword evidence="1" id="KW-0812">Transmembrane</keyword>
<feature type="transmembrane region" description="Helical" evidence="1">
    <location>
        <begin position="215"/>
        <end position="240"/>
    </location>
</feature>
<feature type="transmembrane region" description="Helical" evidence="1">
    <location>
        <begin position="252"/>
        <end position="274"/>
    </location>
</feature>
<feature type="transmembrane region" description="Helical" evidence="1">
    <location>
        <begin position="190"/>
        <end position="208"/>
    </location>
</feature>
<feature type="transmembrane region" description="Helical" evidence="1">
    <location>
        <begin position="303"/>
        <end position="321"/>
    </location>
</feature>
<sequence>MGKVFQRYLLAGFIFQSVVIGGGYGTGRELAEFFLPHGPMGGLLGMVVAMAVWGVVLAVTFEFARQTGSYDYRTFFKNLLGRFWVLFEIIFILEIIIALSVVGAASGELFSEAFGVPKIGGTILLLASVIILVFYGSKAIEGFLSVWSLLLYAVYAVFLTIVLTRVGGTIAENLAQAPVSNGWIIDGVRYAGYNLAVIPAVLFVVTHLETRRQAVLSGLFAGVIAIVPAIFFYLGMSAYYPEIADAPVPATYMLGALGVIWLSIIFKIMLYGTFVETGSGLIHAVNERIAINAKERGVELSRLIRPAVALILLVVSVFLATKVGLIELVSKGYGLLTYAFILVYIIPIMTLGLYRITRRSA</sequence>
<evidence type="ECO:0008006" key="4">
    <source>
        <dbReference type="Google" id="ProtNLM"/>
    </source>
</evidence>
<accession>A0ABS6SAD1</accession>
<feature type="transmembrane region" description="Helical" evidence="1">
    <location>
        <begin position="85"/>
        <end position="107"/>
    </location>
</feature>
<organism evidence="2 3">
    <name type="scientific">Pacificimonas pallii</name>
    <dbReference type="NCBI Taxonomy" id="2827236"/>
    <lineage>
        <taxon>Bacteria</taxon>
        <taxon>Pseudomonadati</taxon>
        <taxon>Pseudomonadota</taxon>
        <taxon>Alphaproteobacteria</taxon>
        <taxon>Sphingomonadales</taxon>
        <taxon>Sphingosinicellaceae</taxon>
        <taxon>Pacificimonas</taxon>
    </lineage>
</organism>
<feature type="transmembrane region" description="Helical" evidence="1">
    <location>
        <begin position="7"/>
        <end position="24"/>
    </location>
</feature>
<feature type="transmembrane region" description="Helical" evidence="1">
    <location>
        <begin position="119"/>
        <end position="137"/>
    </location>
</feature>
<feature type="transmembrane region" description="Helical" evidence="1">
    <location>
        <begin position="149"/>
        <end position="170"/>
    </location>
</feature>
<protein>
    <recommendedName>
        <fullName evidence="4">Membrane protein YkvI</fullName>
    </recommendedName>
</protein>
<dbReference type="Proteomes" id="UP000722336">
    <property type="component" value="Unassembled WGS sequence"/>
</dbReference>
<comment type="caution">
    <text evidence="2">The sequence shown here is derived from an EMBL/GenBank/DDBJ whole genome shotgun (WGS) entry which is preliminary data.</text>
</comment>
<keyword evidence="1" id="KW-1133">Transmembrane helix</keyword>
<dbReference type="RefSeq" id="WP_218443575.1">
    <property type="nucleotide sequence ID" value="NZ_JAGSPA010000001.1"/>
</dbReference>
<evidence type="ECO:0000313" key="2">
    <source>
        <dbReference type="EMBL" id="MBV7255295.1"/>
    </source>
</evidence>
<evidence type="ECO:0000256" key="1">
    <source>
        <dbReference type="SAM" id="Phobius"/>
    </source>
</evidence>
<dbReference type="PANTHER" id="PTHR37814">
    <property type="entry name" value="CONSERVED MEMBRANE PROTEIN"/>
    <property type="match status" value="1"/>
</dbReference>
<reference evidence="2 3" key="1">
    <citation type="submission" date="2021-04" db="EMBL/GenBank/DDBJ databases">
        <authorList>
            <person name="Pira H."/>
            <person name="Risdian C."/>
            <person name="Wink J."/>
        </authorList>
    </citation>
    <scope>NUCLEOTIDE SEQUENCE [LARGE SCALE GENOMIC DNA]</scope>
    <source>
        <strain evidence="2 3">WHA3</strain>
    </source>
</reference>
<dbReference type="PANTHER" id="PTHR37814:SF1">
    <property type="entry name" value="MEMBRANE PROTEIN"/>
    <property type="match status" value="1"/>
</dbReference>
<dbReference type="EMBL" id="JAGSPA010000001">
    <property type="protein sequence ID" value="MBV7255295.1"/>
    <property type="molecule type" value="Genomic_DNA"/>
</dbReference>
<proteinExistence type="predicted"/>